<dbReference type="AlphaFoldDB" id="A0AAD7ZNW2"/>
<dbReference type="EMBL" id="JASPKZ010007580">
    <property type="protein sequence ID" value="KAJ9583502.1"/>
    <property type="molecule type" value="Genomic_DNA"/>
</dbReference>
<keyword evidence="4" id="KW-1185">Reference proteome</keyword>
<dbReference type="Pfam" id="PF03765">
    <property type="entry name" value="CRAL_TRIO_N"/>
    <property type="match status" value="1"/>
</dbReference>
<feature type="region of interest" description="Disordered" evidence="1">
    <location>
        <begin position="1"/>
        <end position="29"/>
    </location>
</feature>
<evidence type="ECO:0000313" key="4">
    <source>
        <dbReference type="Proteomes" id="UP001233999"/>
    </source>
</evidence>
<protein>
    <recommendedName>
        <fullName evidence="2">CRAL/TRIO N-terminal domain-containing protein</fullName>
    </recommendedName>
</protein>
<gene>
    <name evidence="3" type="ORF">L9F63_022154</name>
</gene>
<reference evidence="3" key="1">
    <citation type="journal article" date="2023" name="IScience">
        <title>Live-bearing cockroach genome reveals convergent evolutionary mechanisms linked to viviparity in insects and beyond.</title>
        <authorList>
            <person name="Fouks B."/>
            <person name="Harrison M.C."/>
            <person name="Mikhailova A.A."/>
            <person name="Marchal E."/>
            <person name="English S."/>
            <person name="Carruthers M."/>
            <person name="Jennings E.C."/>
            <person name="Chiamaka E.L."/>
            <person name="Frigard R.A."/>
            <person name="Pippel M."/>
            <person name="Attardo G.M."/>
            <person name="Benoit J.B."/>
            <person name="Bornberg-Bauer E."/>
            <person name="Tobe S.S."/>
        </authorList>
    </citation>
    <scope>NUCLEOTIDE SEQUENCE</scope>
    <source>
        <strain evidence="3">Stay&amp;Tobe</strain>
    </source>
</reference>
<comment type="caution">
    <text evidence="3">The sequence shown here is derived from an EMBL/GenBank/DDBJ whole genome shotgun (WGS) entry which is preliminary data.</text>
</comment>
<dbReference type="Proteomes" id="UP001233999">
    <property type="component" value="Unassembled WGS sequence"/>
</dbReference>
<organism evidence="3 4">
    <name type="scientific">Diploptera punctata</name>
    <name type="common">Pacific beetle cockroach</name>
    <dbReference type="NCBI Taxonomy" id="6984"/>
    <lineage>
        <taxon>Eukaryota</taxon>
        <taxon>Metazoa</taxon>
        <taxon>Ecdysozoa</taxon>
        <taxon>Arthropoda</taxon>
        <taxon>Hexapoda</taxon>
        <taxon>Insecta</taxon>
        <taxon>Pterygota</taxon>
        <taxon>Neoptera</taxon>
        <taxon>Polyneoptera</taxon>
        <taxon>Dictyoptera</taxon>
        <taxon>Blattodea</taxon>
        <taxon>Blaberoidea</taxon>
        <taxon>Blaberidae</taxon>
        <taxon>Diplopterinae</taxon>
        <taxon>Diploptera</taxon>
    </lineage>
</organism>
<proteinExistence type="predicted"/>
<dbReference type="InterPro" id="IPR011074">
    <property type="entry name" value="CRAL/TRIO_N_dom"/>
</dbReference>
<evidence type="ECO:0000256" key="1">
    <source>
        <dbReference type="SAM" id="MobiDB-lite"/>
    </source>
</evidence>
<dbReference type="SUPFAM" id="SSF46938">
    <property type="entry name" value="CRAL/TRIO N-terminal domain"/>
    <property type="match status" value="1"/>
</dbReference>
<feature type="compositionally biased region" description="Acidic residues" evidence="1">
    <location>
        <begin position="1"/>
        <end position="12"/>
    </location>
</feature>
<evidence type="ECO:0000313" key="3">
    <source>
        <dbReference type="EMBL" id="KAJ9583502.1"/>
    </source>
</evidence>
<feature type="domain" description="CRAL/TRIO N-terminal" evidence="2">
    <location>
        <begin position="84"/>
        <end position="109"/>
    </location>
</feature>
<name>A0AAD7ZNW2_DIPPU</name>
<dbReference type="InterPro" id="IPR036273">
    <property type="entry name" value="CRAL/TRIO_N_dom_sf"/>
</dbReference>
<reference evidence="3" key="2">
    <citation type="submission" date="2023-05" db="EMBL/GenBank/DDBJ databases">
        <authorList>
            <person name="Fouks B."/>
        </authorList>
    </citation>
    <scope>NUCLEOTIDE SEQUENCE</scope>
    <source>
        <strain evidence="3">Stay&amp;Tobe</strain>
        <tissue evidence="3">Testes</tissue>
    </source>
</reference>
<accession>A0AAD7ZNW2</accession>
<sequence>MFFGGDDDDFLDEISSSHSQQDNTDDFQEFEDVAPELDLGEPPDELKEFARKYLGESPETRPGLLQELRDVIYERGEVVPHRTDDLFLLRFLRARRFDVEKAHRLVRILSLYITTPLLYS</sequence>
<dbReference type="SMART" id="SM01100">
    <property type="entry name" value="CRAL_TRIO_N"/>
    <property type="match status" value="1"/>
</dbReference>
<evidence type="ECO:0000259" key="2">
    <source>
        <dbReference type="SMART" id="SM01100"/>
    </source>
</evidence>
<dbReference type="Gene3D" id="1.10.8.20">
    <property type="entry name" value="N-terminal domain of phosphatidylinositol transfer protein sec14p"/>
    <property type="match status" value="1"/>
</dbReference>